<protein>
    <submittedName>
        <fullName evidence="2">Uncharacterized protein</fullName>
    </submittedName>
</protein>
<dbReference type="InParanoid" id="J0L864"/>
<evidence type="ECO:0000313" key="3">
    <source>
        <dbReference type="Proteomes" id="UP000006514"/>
    </source>
</evidence>
<accession>J0L864</accession>
<dbReference type="KEGG" id="adl:AURDEDRAFT_178428"/>
<evidence type="ECO:0000313" key="2">
    <source>
        <dbReference type="EMBL" id="EJD32496.1"/>
    </source>
</evidence>
<evidence type="ECO:0000256" key="1">
    <source>
        <dbReference type="SAM" id="MobiDB-lite"/>
    </source>
</evidence>
<dbReference type="EMBL" id="JH688917">
    <property type="protein sequence ID" value="EJD32496.1"/>
    <property type="molecule type" value="Genomic_DNA"/>
</dbReference>
<gene>
    <name evidence="2" type="ORF">AURDEDRAFT_178428</name>
</gene>
<proteinExistence type="predicted"/>
<reference evidence="3" key="1">
    <citation type="journal article" date="2012" name="Science">
        <title>The Paleozoic origin of enzymatic lignin decomposition reconstructed from 31 fungal genomes.</title>
        <authorList>
            <person name="Floudas D."/>
            <person name="Binder M."/>
            <person name="Riley R."/>
            <person name="Barry K."/>
            <person name="Blanchette R.A."/>
            <person name="Henrissat B."/>
            <person name="Martinez A.T."/>
            <person name="Otillar R."/>
            <person name="Spatafora J.W."/>
            <person name="Yadav J.S."/>
            <person name="Aerts A."/>
            <person name="Benoit I."/>
            <person name="Boyd A."/>
            <person name="Carlson A."/>
            <person name="Copeland A."/>
            <person name="Coutinho P.M."/>
            <person name="de Vries R.P."/>
            <person name="Ferreira P."/>
            <person name="Findley K."/>
            <person name="Foster B."/>
            <person name="Gaskell J."/>
            <person name="Glotzer D."/>
            <person name="Gorecki P."/>
            <person name="Heitman J."/>
            <person name="Hesse C."/>
            <person name="Hori C."/>
            <person name="Igarashi K."/>
            <person name="Jurgens J.A."/>
            <person name="Kallen N."/>
            <person name="Kersten P."/>
            <person name="Kohler A."/>
            <person name="Kuees U."/>
            <person name="Kumar T.K.A."/>
            <person name="Kuo A."/>
            <person name="LaButti K."/>
            <person name="Larrondo L.F."/>
            <person name="Lindquist E."/>
            <person name="Ling A."/>
            <person name="Lombard V."/>
            <person name="Lucas S."/>
            <person name="Lundell T."/>
            <person name="Martin R."/>
            <person name="McLaughlin D.J."/>
            <person name="Morgenstern I."/>
            <person name="Morin E."/>
            <person name="Murat C."/>
            <person name="Nagy L.G."/>
            <person name="Nolan M."/>
            <person name="Ohm R.A."/>
            <person name="Patyshakuliyeva A."/>
            <person name="Rokas A."/>
            <person name="Ruiz-Duenas F.J."/>
            <person name="Sabat G."/>
            <person name="Salamov A."/>
            <person name="Samejima M."/>
            <person name="Schmutz J."/>
            <person name="Slot J.C."/>
            <person name="St John F."/>
            <person name="Stenlid J."/>
            <person name="Sun H."/>
            <person name="Sun S."/>
            <person name="Syed K."/>
            <person name="Tsang A."/>
            <person name="Wiebenga A."/>
            <person name="Young D."/>
            <person name="Pisabarro A."/>
            <person name="Eastwood D.C."/>
            <person name="Martin F."/>
            <person name="Cullen D."/>
            <person name="Grigoriev I.V."/>
            <person name="Hibbett D.S."/>
        </authorList>
    </citation>
    <scope>NUCLEOTIDE SEQUENCE [LARGE SCALE GENOMIC DNA]</scope>
    <source>
        <strain evidence="3">TFB10046</strain>
    </source>
</reference>
<organism evidence="2 3">
    <name type="scientific">Auricularia subglabra (strain TFB-10046 / SS5)</name>
    <name type="common">White-rot fungus</name>
    <name type="synonym">Auricularia delicata (strain TFB10046)</name>
    <dbReference type="NCBI Taxonomy" id="717982"/>
    <lineage>
        <taxon>Eukaryota</taxon>
        <taxon>Fungi</taxon>
        <taxon>Dikarya</taxon>
        <taxon>Basidiomycota</taxon>
        <taxon>Agaricomycotina</taxon>
        <taxon>Agaricomycetes</taxon>
        <taxon>Auriculariales</taxon>
        <taxon>Auriculariaceae</taxon>
        <taxon>Auricularia</taxon>
    </lineage>
</organism>
<feature type="compositionally biased region" description="Polar residues" evidence="1">
    <location>
        <begin position="35"/>
        <end position="55"/>
    </location>
</feature>
<keyword evidence="3" id="KW-1185">Reference proteome</keyword>
<dbReference type="AlphaFoldDB" id="J0L864"/>
<sequence length="55" mass="5802">MSVSPVPHAVALPLLKLAGVSIIDVARHIDPSLPRTRSNGPHSARASSTTFQESQ</sequence>
<name>J0L864_AURST</name>
<feature type="region of interest" description="Disordered" evidence="1">
    <location>
        <begin position="31"/>
        <end position="55"/>
    </location>
</feature>
<dbReference type="Proteomes" id="UP000006514">
    <property type="component" value="Unassembled WGS sequence"/>
</dbReference>